<comment type="caution">
    <text evidence="1">The sequence shown here is derived from an EMBL/GenBank/DDBJ whole genome shotgun (WGS) entry which is preliminary data.</text>
</comment>
<accession>A0ABQ9X1A6</accession>
<protein>
    <submittedName>
        <fullName evidence="1">Uncharacterized protein</fullName>
    </submittedName>
</protein>
<keyword evidence="2" id="KW-1185">Reference proteome</keyword>
<dbReference type="Proteomes" id="UP001281761">
    <property type="component" value="Unassembled WGS sequence"/>
</dbReference>
<name>A0ABQ9X1A6_9EUKA</name>
<sequence>MLMRLTNSEIVDQEIVVVRPDEHVRPDEGTIISCSAGTLIINQSSITTIDPSPLTVPLVHSSSLSSFASNSATDQMRIEKDGVQFSDLNVDESLDGIVQFEGVASLRLKNVDFSNVKNGASDAVRIVVVGSRLSKMIEHSQNSGFPARGTGHDDLYKSLDLSEPVTSPYRSPTLLVYLSTYTAPTIHVKSIGRDVLGCGDSALSCFSLDEADRHLEVGFPSVISVHDSAQLASQLDINQDVTRIASGSGTLRSYHRSHWFEHPKLLDNIGCLVFHLRTYSRHLPMQLQSRTCCSTMDSALSAEVNWLIQILSTSGTLILTDCVIDGSSLIDAELTTPLFELKGGIANLASLTLQSITSSINLITPTSGSDFSLIISKSTFSALSRRVGSGVVFEGRMTSASTLSISKSKFTECRSLDEDHSGLANGGAVAVTLRNTASLEIRSTSFHSCSSGGNGGAVWIDASSSPASFTFSLLGLVFGRGSESNKCGASKRGSDVFILGGNLRTLVDATKWEGTLETAERGTLCGWDEEKGGVIDILSLFRNEGLMVSGSGDDDEGTGSADSPFRTVWKGLRAAEESGEEEMWVEIVDSAWIGKKVEIVGEEGRETTTTLSGSATDSKIVCSFDNTEQHEQLKPEEGMIVITRHSLNIVGIYIVLTPNPFPVFVVRSKAQLSLSECKVSGEQQTHSMLAVVHSDGVVRVLSLVCERMKMGGKGSIVLVRGGAMEMEDSTFSELETKEGAVVWGQTSERESKF</sequence>
<dbReference type="EMBL" id="JARBJD010000255">
    <property type="protein sequence ID" value="KAK2945569.1"/>
    <property type="molecule type" value="Genomic_DNA"/>
</dbReference>
<reference evidence="1 2" key="1">
    <citation type="journal article" date="2022" name="bioRxiv">
        <title>Genomics of Preaxostyla Flagellates Illuminates Evolutionary Transitions and the Path Towards Mitochondrial Loss.</title>
        <authorList>
            <person name="Novak L.V.F."/>
            <person name="Treitli S.C."/>
            <person name="Pyrih J."/>
            <person name="Halakuc P."/>
            <person name="Pipaliya S.V."/>
            <person name="Vacek V."/>
            <person name="Brzon O."/>
            <person name="Soukal P."/>
            <person name="Eme L."/>
            <person name="Dacks J.B."/>
            <person name="Karnkowska A."/>
            <person name="Elias M."/>
            <person name="Hampl V."/>
        </authorList>
    </citation>
    <scope>NUCLEOTIDE SEQUENCE [LARGE SCALE GENOMIC DNA]</scope>
    <source>
        <strain evidence="1">NAU3</strain>
        <tissue evidence="1">Gut</tissue>
    </source>
</reference>
<evidence type="ECO:0000313" key="1">
    <source>
        <dbReference type="EMBL" id="KAK2945569.1"/>
    </source>
</evidence>
<gene>
    <name evidence="1" type="ORF">BLNAU_19526</name>
</gene>
<organism evidence="1 2">
    <name type="scientific">Blattamonas nauphoetae</name>
    <dbReference type="NCBI Taxonomy" id="2049346"/>
    <lineage>
        <taxon>Eukaryota</taxon>
        <taxon>Metamonada</taxon>
        <taxon>Preaxostyla</taxon>
        <taxon>Oxymonadida</taxon>
        <taxon>Blattamonas</taxon>
    </lineage>
</organism>
<proteinExistence type="predicted"/>
<evidence type="ECO:0000313" key="2">
    <source>
        <dbReference type="Proteomes" id="UP001281761"/>
    </source>
</evidence>